<evidence type="ECO:0000259" key="1">
    <source>
        <dbReference type="PROSITE" id="PS50042"/>
    </source>
</evidence>
<dbReference type="InterPro" id="IPR029071">
    <property type="entry name" value="Ubiquitin-like_domsf"/>
</dbReference>
<dbReference type="Gene3D" id="1.20.870.10">
    <property type="entry name" value="Son of sevenless (SoS) protein Chain: S domain 1"/>
    <property type="match status" value="1"/>
</dbReference>
<keyword evidence="4" id="KW-1185">Reference proteome</keyword>
<dbReference type="PANTHER" id="PTHR23011">
    <property type="entry name" value="CYCLIC NUCLEOTIDE-BINDING DOMAIN CONTAINING PROTEIN"/>
    <property type="match status" value="1"/>
</dbReference>
<dbReference type="SUPFAM" id="SSF51206">
    <property type="entry name" value="cAMP-binding domain-like"/>
    <property type="match status" value="1"/>
</dbReference>
<dbReference type="InterPro" id="IPR036388">
    <property type="entry name" value="WH-like_DNA-bd_sf"/>
</dbReference>
<dbReference type="PROSITE" id="PS50186">
    <property type="entry name" value="DEP"/>
    <property type="match status" value="1"/>
</dbReference>
<dbReference type="CDD" id="cd04437">
    <property type="entry name" value="DEP_Epac"/>
    <property type="match status" value="1"/>
</dbReference>
<dbReference type="Gene3D" id="1.10.10.10">
    <property type="entry name" value="Winged helix-like DNA-binding domain superfamily/Winged helix DNA-binding domain"/>
    <property type="match status" value="1"/>
</dbReference>
<dbReference type="Pfam" id="PF00610">
    <property type="entry name" value="DEP"/>
    <property type="match status" value="1"/>
</dbReference>
<dbReference type="PANTHER" id="PTHR23011:SF41">
    <property type="entry name" value="CYCLIC NUCLEOTIDE-BINDING DOMAIN-CONTAINING PROTEIN"/>
    <property type="match status" value="1"/>
</dbReference>
<gene>
    <name evidence="3" type="ORF">D9C73_013756</name>
</gene>
<dbReference type="FunFam" id="1.10.10.10:FF:000096">
    <property type="entry name" value="Rap guanine nucleotide exchange factor 4"/>
    <property type="match status" value="1"/>
</dbReference>
<evidence type="ECO:0000313" key="4">
    <source>
        <dbReference type="Proteomes" id="UP000298787"/>
    </source>
</evidence>
<evidence type="ECO:0000259" key="2">
    <source>
        <dbReference type="PROSITE" id="PS50186"/>
    </source>
</evidence>
<dbReference type="GO" id="GO:0035556">
    <property type="term" value="P:intracellular signal transduction"/>
    <property type="evidence" value="ECO:0007669"/>
    <property type="project" value="InterPro"/>
</dbReference>
<dbReference type="SMART" id="SM00049">
    <property type="entry name" value="DEP"/>
    <property type="match status" value="1"/>
</dbReference>
<dbReference type="InterPro" id="IPR014710">
    <property type="entry name" value="RmlC-like_jellyroll"/>
</dbReference>
<dbReference type="InterPro" id="IPR000591">
    <property type="entry name" value="DEP_dom"/>
</dbReference>
<evidence type="ECO:0000313" key="3">
    <source>
        <dbReference type="EMBL" id="TKS80011.1"/>
    </source>
</evidence>
<dbReference type="SMART" id="SM00100">
    <property type="entry name" value="cNMP"/>
    <property type="match status" value="1"/>
</dbReference>
<dbReference type="SUPFAM" id="SSF46785">
    <property type="entry name" value="Winged helix' DNA-binding domain"/>
    <property type="match status" value="1"/>
</dbReference>
<dbReference type="PROSITE" id="PS50042">
    <property type="entry name" value="CNMP_BINDING_3"/>
    <property type="match status" value="1"/>
</dbReference>
<dbReference type="AlphaFoldDB" id="A0A4U5UYX0"/>
<dbReference type="STRING" id="240159.A0A4U5UYX0"/>
<dbReference type="InterPro" id="IPR023578">
    <property type="entry name" value="Ras_GEF_dom_sf"/>
</dbReference>
<dbReference type="SUPFAM" id="SSF48366">
    <property type="entry name" value="Ras GEF"/>
    <property type="match status" value="1"/>
</dbReference>
<dbReference type="InterPro" id="IPR036390">
    <property type="entry name" value="WH_DNA-bd_sf"/>
</dbReference>
<dbReference type="CDD" id="cd00038">
    <property type="entry name" value="CAP_ED"/>
    <property type="match status" value="1"/>
</dbReference>
<dbReference type="Pfam" id="PF00027">
    <property type="entry name" value="cNMP_binding"/>
    <property type="match status" value="1"/>
</dbReference>
<reference evidence="3 4" key="1">
    <citation type="submission" date="2019-01" db="EMBL/GenBank/DDBJ databases">
        <title>Genome Assembly of Collichthys lucidus.</title>
        <authorList>
            <person name="Cai M."/>
            <person name="Xiao S."/>
        </authorList>
    </citation>
    <scope>NUCLEOTIDE SEQUENCE [LARGE SCALE GENOMIC DNA]</scope>
    <source>
        <strain evidence="3">JT15FE1705JMU</strain>
        <tissue evidence="3">Muscle</tissue>
    </source>
</reference>
<protein>
    <submittedName>
        <fullName evidence="3">Rap guanine nucleotide exchange factor 4</fullName>
    </submittedName>
</protein>
<dbReference type="InterPro" id="IPR000595">
    <property type="entry name" value="cNMP-bd_dom"/>
</dbReference>
<name>A0A4U5UYX0_COLLU</name>
<dbReference type="Proteomes" id="UP000298787">
    <property type="component" value="Chromosome 12"/>
</dbReference>
<dbReference type="SUPFAM" id="SSF54236">
    <property type="entry name" value="Ubiquitin-like"/>
    <property type="match status" value="1"/>
</dbReference>
<organism evidence="3 4">
    <name type="scientific">Collichthys lucidus</name>
    <name type="common">Big head croaker</name>
    <name type="synonym">Sciaena lucida</name>
    <dbReference type="NCBI Taxonomy" id="240159"/>
    <lineage>
        <taxon>Eukaryota</taxon>
        <taxon>Metazoa</taxon>
        <taxon>Chordata</taxon>
        <taxon>Craniata</taxon>
        <taxon>Vertebrata</taxon>
        <taxon>Euteleostomi</taxon>
        <taxon>Actinopterygii</taxon>
        <taxon>Neopterygii</taxon>
        <taxon>Teleostei</taxon>
        <taxon>Neoteleostei</taxon>
        <taxon>Acanthomorphata</taxon>
        <taxon>Eupercaria</taxon>
        <taxon>Sciaenidae</taxon>
        <taxon>Collichthys</taxon>
    </lineage>
</organism>
<sequence length="451" mass="50630">MVAVQTSPNSSPSAEWICCLDKRPSERSGEDVDIILTRLREGDIGTSWYAVLSGSLDVKVSETANHQDAVTICTLGIGTAFGESILDNTPRHATIVSRETSELLRIEQREFKSLWEIPSEKLQRAGKVLRNAILSRAPHMIRDRKYHLKTYRQCCVGTELVDWLVLQSACVLTRSHAVGMWQALLEEGVLNHVDQELGFQDKYLFYRFLDDEEEDTPLPSEEEKRESEEELPETILFLAQIGPDALLRMILRKSPGQRTGDDLEIIYDELLHIKALAHLSNTDVEANTVRLKEHEQVVLVLEKSPRASTLGSIKYTVISGTPEKILDHFLETMRMDIHHSEPGFEISLSVCVYASERLEYALNSKRRALILALRWANTHTYMLQEEPAPISFLEVYCSDHTYTTIRVAVAATGREVISAVADKLGTTDELLLVHLTSASGGPRGAGHVYGH</sequence>
<feature type="domain" description="Cyclic nucleotide-binding" evidence="1">
    <location>
        <begin position="39"/>
        <end position="114"/>
    </location>
</feature>
<proteinExistence type="predicted"/>
<dbReference type="InterPro" id="IPR018490">
    <property type="entry name" value="cNMP-bd_dom_sf"/>
</dbReference>
<accession>A0A4U5UYX0</accession>
<dbReference type="EMBL" id="CM014089">
    <property type="protein sequence ID" value="TKS80011.1"/>
    <property type="molecule type" value="Genomic_DNA"/>
</dbReference>
<dbReference type="Gene3D" id="3.10.20.90">
    <property type="entry name" value="Phosphatidylinositol 3-kinase Catalytic Subunit, Chain A, domain 1"/>
    <property type="match status" value="1"/>
</dbReference>
<feature type="domain" description="DEP" evidence="2">
    <location>
        <begin position="135"/>
        <end position="210"/>
    </location>
</feature>
<dbReference type="Gene3D" id="2.60.120.10">
    <property type="entry name" value="Jelly Rolls"/>
    <property type="match status" value="1"/>
</dbReference>